<dbReference type="InterPro" id="IPR038375">
    <property type="entry name" value="NDUFAF7_sf"/>
</dbReference>
<reference evidence="3 4" key="1">
    <citation type="submission" date="2019-11" db="EMBL/GenBank/DDBJ databases">
        <authorList>
            <person name="Zhang X.Y."/>
        </authorList>
    </citation>
    <scope>NUCLEOTIDE SEQUENCE [LARGE SCALE GENOMIC DNA]</scope>
    <source>
        <strain evidence="3 4">C176</strain>
    </source>
</reference>
<dbReference type="InterPro" id="IPR003788">
    <property type="entry name" value="NDUFAF7"/>
</dbReference>
<gene>
    <name evidence="3" type="ORF">GH984_06100</name>
</gene>
<accession>A0A6N7R042</accession>
<protein>
    <submittedName>
        <fullName evidence="3">SAM-dependent methyltransferase</fullName>
    </submittedName>
</protein>
<comment type="caution">
    <text evidence="3">The sequence shown here is derived from an EMBL/GenBank/DDBJ whole genome shotgun (WGS) entry which is preliminary data.</text>
</comment>
<dbReference type="Pfam" id="PF02636">
    <property type="entry name" value="Methyltransf_28"/>
    <property type="match status" value="1"/>
</dbReference>
<dbReference type="InterPro" id="IPR029063">
    <property type="entry name" value="SAM-dependent_MTases_sf"/>
</dbReference>
<dbReference type="GO" id="GO:0032259">
    <property type="term" value="P:methylation"/>
    <property type="evidence" value="ECO:0007669"/>
    <property type="project" value="UniProtKB-KW"/>
</dbReference>
<dbReference type="Proteomes" id="UP000433788">
    <property type="component" value="Unassembled WGS sequence"/>
</dbReference>
<dbReference type="EMBL" id="WJPP01000003">
    <property type="protein sequence ID" value="MRH78274.1"/>
    <property type="molecule type" value="Genomic_DNA"/>
</dbReference>
<dbReference type="RefSeq" id="WP_153719333.1">
    <property type="nucleotide sequence ID" value="NZ_WJPP01000003.1"/>
</dbReference>
<dbReference type="SUPFAM" id="SSF53335">
    <property type="entry name" value="S-adenosyl-L-methionine-dependent methyltransferases"/>
    <property type="match status" value="1"/>
</dbReference>
<evidence type="ECO:0000256" key="2">
    <source>
        <dbReference type="ARBA" id="ARBA00022679"/>
    </source>
</evidence>
<evidence type="ECO:0000313" key="3">
    <source>
        <dbReference type="EMBL" id="MRH78274.1"/>
    </source>
</evidence>
<evidence type="ECO:0000313" key="4">
    <source>
        <dbReference type="Proteomes" id="UP000433788"/>
    </source>
</evidence>
<keyword evidence="4" id="KW-1185">Reference proteome</keyword>
<keyword evidence="2 3" id="KW-0808">Transferase</keyword>
<sequence>MAHRPTPSLPEPDKIAVEHSHQLNERIKAAIAMAGGALDFSDFMSLALYSPGLGYYSAGQARFGRGGDFITAPLVSSFFAKAIAGQIGMVLESLGDGDVLEFGAGNGQMAYDLLCELDRLGCCPKHYYVVDVSADLRAKQAETLAELPAHLRDRVAWLDRPPKGGFRGVVIANEVLDALPVRRFQRDISDVSALVVGEEAGKLCWRKKPADQALVNAVAEIERDIGEPLAEGYQSEWCPSLAPWVTELGRLLDEGLILLIDYGYPRREFYHPQRRMGTLVCHYRHQAHDDPFFWPGLQDITAFVDFTAVARAGVESGLELAGFATQGNFLAGAGIGQILEREAAGDPNRAAELAQQVKPLLFPDEMGERFKVMGLSRALPFALPGFSFVDHCDRL</sequence>
<evidence type="ECO:0000256" key="1">
    <source>
        <dbReference type="ARBA" id="ARBA00022603"/>
    </source>
</evidence>
<dbReference type="PANTHER" id="PTHR12049">
    <property type="entry name" value="PROTEIN ARGININE METHYLTRANSFERASE NDUFAF7, MITOCHONDRIAL"/>
    <property type="match status" value="1"/>
</dbReference>
<dbReference type="AlphaFoldDB" id="A0A6N7R042"/>
<name>A0A6N7R042_9GAMM</name>
<dbReference type="PANTHER" id="PTHR12049:SF7">
    <property type="entry name" value="PROTEIN ARGININE METHYLTRANSFERASE NDUFAF7, MITOCHONDRIAL"/>
    <property type="match status" value="1"/>
</dbReference>
<dbReference type="Gene3D" id="3.40.50.12710">
    <property type="match status" value="1"/>
</dbReference>
<keyword evidence="1 3" id="KW-0489">Methyltransferase</keyword>
<proteinExistence type="predicted"/>
<dbReference type="GO" id="GO:0035243">
    <property type="term" value="F:protein-arginine omega-N symmetric methyltransferase activity"/>
    <property type="evidence" value="ECO:0007669"/>
    <property type="project" value="TreeGrafter"/>
</dbReference>
<organism evidence="3 4">
    <name type="scientific">Spiribacter salilacus</name>
    <dbReference type="NCBI Taxonomy" id="2664894"/>
    <lineage>
        <taxon>Bacteria</taxon>
        <taxon>Pseudomonadati</taxon>
        <taxon>Pseudomonadota</taxon>
        <taxon>Gammaproteobacteria</taxon>
        <taxon>Chromatiales</taxon>
        <taxon>Ectothiorhodospiraceae</taxon>
        <taxon>Spiribacter</taxon>
    </lineage>
</organism>